<protein>
    <recommendedName>
        <fullName evidence="2">KAP NTPase domain-containing protein</fullName>
    </recommendedName>
</protein>
<evidence type="ECO:0000313" key="3">
    <source>
        <dbReference type="EMBL" id="AGI73756.1"/>
    </source>
</evidence>
<dbReference type="InterPro" id="IPR027417">
    <property type="entry name" value="P-loop_NTPase"/>
</dbReference>
<evidence type="ECO:0000256" key="1">
    <source>
        <dbReference type="SAM" id="Coils"/>
    </source>
</evidence>
<dbReference type="EMBL" id="CP003742">
    <property type="protein sequence ID" value="AGI73756.1"/>
    <property type="molecule type" value="Genomic_DNA"/>
</dbReference>
<dbReference type="InterPro" id="IPR011646">
    <property type="entry name" value="KAP_P-loop"/>
</dbReference>
<dbReference type="AlphaFoldDB" id="M9RTC7"/>
<organism evidence="3 4">
    <name type="scientific">Octadecabacter arcticus 238</name>
    <dbReference type="NCBI Taxonomy" id="391616"/>
    <lineage>
        <taxon>Bacteria</taxon>
        <taxon>Pseudomonadati</taxon>
        <taxon>Pseudomonadota</taxon>
        <taxon>Alphaproteobacteria</taxon>
        <taxon>Rhodobacterales</taxon>
        <taxon>Roseobacteraceae</taxon>
        <taxon>Octadecabacter</taxon>
    </lineage>
</organism>
<dbReference type="RefSeq" id="WP_015496743.1">
    <property type="nucleotide sequence ID" value="NC_020908.1"/>
</dbReference>
<feature type="coiled-coil region" evidence="1">
    <location>
        <begin position="195"/>
        <end position="222"/>
    </location>
</feature>
<dbReference type="HOGENOM" id="CLU_039725_3_1_5"/>
<dbReference type="SUPFAM" id="SSF52540">
    <property type="entry name" value="P-loop containing nucleoside triphosphate hydrolases"/>
    <property type="match status" value="1"/>
</dbReference>
<gene>
    <name evidence="3" type="ORF">OA238_c38090</name>
</gene>
<feature type="domain" description="KAP NTPase" evidence="2">
    <location>
        <begin position="44"/>
        <end position="298"/>
    </location>
</feature>
<dbReference type="Pfam" id="PF07693">
    <property type="entry name" value="KAP_NTPase"/>
    <property type="match status" value="1"/>
</dbReference>
<keyword evidence="1" id="KW-0175">Coiled coil</keyword>
<evidence type="ECO:0000259" key="2">
    <source>
        <dbReference type="Pfam" id="PF07693"/>
    </source>
</evidence>
<dbReference type="STRING" id="391616.OA238_c38090"/>
<dbReference type="Gene3D" id="3.40.50.300">
    <property type="entry name" value="P-loop containing nucleotide triphosphate hydrolases"/>
    <property type="match status" value="1"/>
</dbReference>
<name>M9RTC7_9RHOB</name>
<keyword evidence="4" id="KW-1185">Reference proteome</keyword>
<dbReference type="eggNOG" id="COG4928">
    <property type="taxonomic scope" value="Bacteria"/>
</dbReference>
<dbReference type="OrthoDB" id="88903at2"/>
<dbReference type="KEGG" id="oar:OA238_c38090"/>
<reference evidence="3 4" key="1">
    <citation type="journal article" date="2013" name="PLoS ONE">
        <title>Poles Apart: Arctic and Antarctic Octadecabacter strains Share High Genome Plasticity and a New Type of Xanthorhodopsin.</title>
        <authorList>
            <person name="Vollmers J."/>
            <person name="Voget S."/>
            <person name="Dietrich S."/>
            <person name="Gollnow K."/>
            <person name="Smits M."/>
            <person name="Meyer K."/>
            <person name="Brinkhoff T."/>
            <person name="Simon M."/>
            <person name="Daniel R."/>
        </authorList>
    </citation>
    <scope>NUCLEOTIDE SEQUENCE [LARGE SCALE GENOMIC DNA]</scope>
    <source>
        <strain evidence="3 4">238</strain>
    </source>
</reference>
<dbReference type="Proteomes" id="UP000004688">
    <property type="component" value="Chromosome"/>
</dbReference>
<proteinExistence type="predicted"/>
<accession>M9RTC7</accession>
<evidence type="ECO:0000313" key="4">
    <source>
        <dbReference type="Proteomes" id="UP000004688"/>
    </source>
</evidence>
<sequence length="479" mass="53703">MTGTPSEPTYRWPEEDKLGRKKDADILLRFIAGKLEQRDKAGLTRSYVLNLDSQWGSGKTFFLKNLKDQITANGQVAVYVDAWQDDHSNDPFMAVVSGIEEELKSVINDEDAFSGVKDAVRPFVSNTLKVLGSGVKSGLVYAAKRQFGQDALDKLGEVFSAEGDDDDDILARNAAILKATNSAIDAAGVAISSSFSASKQARASFRQNLEELTRELGKLDSIRMPVFVLIDELDRCRPSYAVELLEEVKHLFNVENMVFILATDTEQLAHAVSGVYGSSFDGRRYLSRFIDRTYRFREADIGSFVEYCLHMNGLSENDFTLPGTLKVFVFLSNAFKHANASLRYIEQIVDYLSTFTATWGHENLKINLILLFDLAVRAHPESVKLDGSKPEALKAIYRFGSSRLNHKDTEISIERMVLIIKDYSASAIDRSAPDLFHEWVLQTVRNESITMNLHNKGLAGEYPRMFQDMLSVRDTLADD</sequence>